<comment type="subcellular location">
    <subcellularLocation>
        <location evidence="9">Cytoplasm</location>
    </subcellularLocation>
</comment>
<evidence type="ECO:0000256" key="5">
    <source>
        <dbReference type="ARBA" id="ARBA00022741"/>
    </source>
</evidence>
<dbReference type="Gene3D" id="3.40.50.300">
    <property type="entry name" value="P-loop containing nucleotide triphosphate hydrolases"/>
    <property type="match status" value="1"/>
</dbReference>
<dbReference type="SUPFAM" id="SSF82051">
    <property type="entry name" value="Obg GTP-binding protein N-terminal domain"/>
    <property type="match status" value="1"/>
</dbReference>
<dbReference type="InterPro" id="IPR006074">
    <property type="entry name" value="GTP1-OBG_CS"/>
</dbReference>
<evidence type="ECO:0000313" key="14">
    <source>
        <dbReference type="EMBL" id="QTL97276.1"/>
    </source>
</evidence>
<dbReference type="EMBL" id="CP046640">
    <property type="protein sequence ID" value="QTL97276.1"/>
    <property type="molecule type" value="Genomic_DNA"/>
</dbReference>
<dbReference type="PROSITE" id="PS51881">
    <property type="entry name" value="OCT"/>
    <property type="match status" value="1"/>
</dbReference>
<keyword evidence="6 9" id="KW-0378">Hydrolase</keyword>
<dbReference type="PROSITE" id="PS51883">
    <property type="entry name" value="OBG"/>
    <property type="match status" value="1"/>
</dbReference>
<dbReference type="PANTHER" id="PTHR11702:SF31">
    <property type="entry name" value="MITOCHONDRIAL RIBOSOME-ASSOCIATED GTPASE 2"/>
    <property type="match status" value="1"/>
</dbReference>
<dbReference type="InterPro" id="IPR006169">
    <property type="entry name" value="GTP1_OBG_dom"/>
</dbReference>
<evidence type="ECO:0000259" key="11">
    <source>
        <dbReference type="PROSITE" id="PS51710"/>
    </source>
</evidence>
<feature type="domain" description="OCT" evidence="12">
    <location>
        <begin position="349"/>
        <end position="427"/>
    </location>
</feature>
<evidence type="ECO:0000259" key="13">
    <source>
        <dbReference type="PROSITE" id="PS51883"/>
    </source>
</evidence>
<feature type="binding site" evidence="9">
    <location>
        <begin position="282"/>
        <end position="285"/>
    </location>
    <ligand>
        <name>GTP</name>
        <dbReference type="ChEBI" id="CHEBI:37565"/>
    </ligand>
</feature>
<dbReference type="Pfam" id="PF01926">
    <property type="entry name" value="MMR_HSR1"/>
    <property type="match status" value="1"/>
</dbReference>
<evidence type="ECO:0000256" key="4">
    <source>
        <dbReference type="ARBA" id="ARBA00022723"/>
    </source>
</evidence>
<accession>A0A8A7K6D3</accession>
<dbReference type="InterPro" id="IPR027417">
    <property type="entry name" value="P-loop_NTPase"/>
</dbReference>
<dbReference type="NCBIfam" id="TIGR03595">
    <property type="entry name" value="Obg_CgtA_exten"/>
    <property type="match status" value="1"/>
</dbReference>
<dbReference type="NCBIfam" id="NF008954">
    <property type="entry name" value="PRK12296.1"/>
    <property type="match status" value="1"/>
</dbReference>
<dbReference type="Pfam" id="PF01018">
    <property type="entry name" value="GTP1_OBG"/>
    <property type="match status" value="1"/>
</dbReference>
<comment type="cofactor">
    <cofactor evidence="1 9">
        <name>Mg(2+)</name>
        <dbReference type="ChEBI" id="CHEBI:18420"/>
    </cofactor>
</comment>
<dbReference type="GO" id="GO:0042254">
    <property type="term" value="P:ribosome biogenesis"/>
    <property type="evidence" value="ECO:0007669"/>
    <property type="project" value="UniProtKB-UniRule"/>
</dbReference>
<evidence type="ECO:0000256" key="9">
    <source>
        <dbReference type="HAMAP-Rule" id="MF_01454"/>
    </source>
</evidence>
<feature type="binding site" evidence="9">
    <location>
        <begin position="165"/>
        <end position="172"/>
    </location>
    <ligand>
        <name>GTP</name>
        <dbReference type="ChEBI" id="CHEBI:37565"/>
    </ligand>
</feature>
<dbReference type="InterPro" id="IPR014100">
    <property type="entry name" value="GTP-bd_Obg/CgtA"/>
</dbReference>
<dbReference type="NCBIfam" id="TIGR02729">
    <property type="entry name" value="Obg_CgtA"/>
    <property type="match status" value="1"/>
</dbReference>
<protein>
    <recommendedName>
        <fullName evidence="9">GTPase Obg</fullName>
        <ecNumber evidence="9">3.6.5.-</ecNumber>
    </recommendedName>
    <alternativeName>
        <fullName evidence="9">GTP-binding protein Obg</fullName>
    </alternativeName>
</protein>
<reference evidence="14" key="1">
    <citation type="submission" date="2019-12" db="EMBL/GenBank/DDBJ databases">
        <authorList>
            <person name="zhang j."/>
            <person name="sun C.M."/>
        </authorList>
    </citation>
    <scope>NUCLEOTIDE SEQUENCE</scope>
    <source>
        <strain evidence="14">NS-1</strain>
    </source>
</reference>
<dbReference type="NCBIfam" id="NF008955">
    <property type="entry name" value="PRK12297.1"/>
    <property type="match status" value="1"/>
</dbReference>
<dbReference type="CDD" id="cd01898">
    <property type="entry name" value="Obg"/>
    <property type="match status" value="1"/>
</dbReference>
<dbReference type="PANTHER" id="PTHR11702">
    <property type="entry name" value="DEVELOPMENTALLY REGULATED GTP-BINDING PROTEIN-RELATED"/>
    <property type="match status" value="1"/>
</dbReference>
<evidence type="ECO:0000256" key="3">
    <source>
        <dbReference type="ARBA" id="ARBA00022490"/>
    </source>
</evidence>
<sequence length="427" mass="47015">MFLDEVEFKVKGGDGGNGVVSFRREKYIDMGGPDGGDGGDGGNVILKVDEGLNTLSDFRYQKYREAGRGTHGSGSNKHGRNGEDLILMVPPGTVVYKADSGELMADLTDDGQEFIAAHGGKGGKGNARFKKPTRKAPRFAEQGETGEIVNLRLELKLLADVGLLGFPNVGKSTLISSVSEAKPKIASYHFTTLKPNLGVVSIGEYHSFVMADIPGLIEGAHQGIGLGDEFLRHIERTRLLIHVIDVSGIEGREPVEDFHLINNELAKYNERLASRPQLVALNKIDIPQAEENIVRVTEELKKEGYEVYPISAVTHQGVNNLIYRVGEILAELPEEELPEIEDGMVMITPDFVEEEGLEIKRLNGDLYQIKGELVDEYVQKTDFNNEDSVKRLLRVLHHHGLGKLMKNAGVQEGDTVQIGPMEFDYIE</sequence>
<feature type="binding site" evidence="9">
    <location>
        <begin position="190"/>
        <end position="194"/>
    </location>
    <ligand>
        <name>GTP</name>
        <dbReference type="ChEBI" id="CHEBI:37565"/>
    </ligand>
</feature>
<feature type="region of interest" description="Disordered" evidence="10">
    <location>
        <begin position="64"/>
        <end position="83"/>
    </location>
</feature>
<dbReference type="HAMAP" id="MF_01454">
    <property type="entry name" value="GTPase_Obg"/>
    <property type="match status" value="1"/>
</dbReference>
<evidence type="ECO:0000256" key="7">
    <source>
        <dbReference type="ARBA" id="ARBA00022842"/>
    </source>
</evidence>
<dbReference type="Proteomes" id="UP000665020">
    <property type="component" value="Chromosome"/>
</dbReference>
<gene>
    <name evidence="14" type="primary">obgE</name>
    <name evidence="9" type="synonym">obg</name>
    <name evidence="14" type="ORF">GM661_04405</name>
</gene>
<dbReference type="NCBIfam" id="NF008956">
    <property type="entry name" value="PRK12299.1"/>
    <property type="match status" value="1"/>
</dbReference>
<proteinExistence type="inferred from homology"/>
<keyword evidence="15" id="KW-1185">Reference proteome</keyword>
<dbReference type="RefSeq" id="WP_230868907.1">
    <property type="nucleotide sequence ID" value="NZ_CP046640.1"/>
</dbReference>
<dbReference type="SUPFAM" id="SSF52540">
    <property type="entry name" value="P-loop containing nucleoside triphosphate hydrolases"/>
    <property type="match status" value="1"/>
</dbReference>
<dbReference type="InterPro" id="IPR036346">
    <property type="entry name" value="GTP-bd_prot_GTP1/OBG_C_sf"/>
</dbReference>
<keyword evidence="4 9" id="KW-0479">Metal-binding</keyword>
<organism evidence="14 15">
    <name type="scientific">Iocasia fonsfrigidae</name>
    <dbReference type="NCBI Taxonomy" id="2682810"/>
    <lineage>
        <taxon>Bacteria</taxon>
        <taxon>Bacillati</taxon>
        <taxon>Bacillota</taxon>
        <taxon>Clostridia</taxon>
        <taxon>Halanaerobiales</taxon>
        <taxon>Halanaerobiaceae</taxon>
        <taxon>Iocasia</taxon>
    </lineage>
</organism>
<dbReference type="Pfam" id="PF09269">
    <property type="entry name" value="DUF1967"/>
    <property type="match status" value="1"/>
</dbReference>
<evidence type="ECO:0000256" key="6">
    <source>
        <dbReference type="ARBA" id="ARBA00022801"/>
    </source>
</evidence>
<feature type="binding site" evidence="9">
    <location>
        <position position="192"/>
    </location>
    <ligand>
        <name>Mg(2+)</name>
        <dbReference type="ChEBI" id="CHEBI:18420"/>
    </ligand>
</feature>
<feature type="binding site" evidence="9">
    <location>
        <position position="172"/>
    </location>
    <ligand>
        <name>Mg(2+)</name>
        <dbReference type="ChEBI" id="CHEBI:18420"/>
    </ligand>
</feature>
<dbReference type="PRINTS" id="PR00326">
    <property type="entry name" value="GTP1OBG"/>
</dbReference>
<name>A0A8A7K6D3_9FIRM</name>
<dbReference type="Gene3D" id="3.30.300.350">
    <property type="entry name" value="GTP-binding protein OBG, C-terminal domain"/>
    <property type="match status" value="1"/>
</dbReference>
<evidence type="ECO:0000256" key="1">
    <source>
        <dbReference type="ARBA" id="ARBA00001946"/>
    </source>
</evidence>
<comment type="similarity">
    <text evidence="2 9">Belongs to the TRAFAC class OBG-HflX-like GTPase superfamily. OBG GTPase family.</text>
</comment>
<evidence type="ECO:0000256" key="2">
    <source>
        <dbReference type="ARBA" id="ARBA00007699"/>
    </source>
</evidence>
<dbReference type="GO" id="GO:0005737">
    <property type="term" value="C:cytoplasm"/>
    <property type="evidence" value="ECO:0007669"/>
    <property type="project" value="UniProtKB-SubCell"/>
</dbReference>
<dbReference type="InterPro" id="IPR015349">
    <property type="entry name" value="OCT_dom"/>
</dbReference>
<comment type="function">
    <text evidence="9">An essential GTPase which binds GTP, GDP and possibly (p)ppGpp with moderate affinity, with high nucleotide exchange rates and a fairly low GTP hydrolysis rate. Plays a role in control of the cell cycle, stress response, ribosome biogenesis and in those bacteria that undergo differentiation, in morphogenesis control.</text>
</comment>
<dbReference type="InterPro" id="IPR045086">
    <property type="entry name" value="OBG_GTPase"/>
</dbReference>
<comment type="subunit">
    <text evidence="9">Monomer.</text>
</comment>
<evidence type="ECO:0000256" key="8">
    <source>
        <dbReference type="ARBA" id="ARBA00023134"/>
    </source>
</evidence>
<dbReference type="EC" id="3.6.5.-" evidence="9"/>
<dbReference type="Gene3D" id="2.70.210.12">
    <property type="entry name" value="GTP1/OBG domain"/>
    <property type="match status" value="1"/>
</dbReference>
<dbReference type="GO" id="GO:0000287">
    <property type="term" value="F:magnesium ion binding"/>
    <property type="evidence" value="ECO:0007669"/>
    <property type="project" value="InterPro"/>
</dbReference>
<keyword evidence="7 9" id="KW-0460">Magnesium</keyword>
<dbReference type="GO" id="GO:0003924">
    <property type="term" value="F:GTPase activity"/>
    <property type="evidence" value="ECO:0007669"/>
    <property type="project" value="UniProtKB-UniRule"/>
</dbReference>
<evidence type="ECO:0000256" key="10">
    <source>
        <dbReference type="SAM" id="MobiDB-lite"/>
    </source>
</evidence>
<keyword evidence="5 9" id="KW-0547">Nucleotide-binding</keyword>
<dbReference type="FunFam" id="2.70.210.12:FF:000001">
    <property type="entry name" value="GTPase Obg"/>
    <property type="match status" value="1"/>
</dbReference>
<keyword evidence="3 9" id="KW-0963">Cytoplasm</keyword>
<feature type="domain" description="OBG-type G" evidence="11">
    <location>
        <begin position="159"/>
        <end position="330"/>
    </location>
</feature>
<feature type="binding site" evidence="9">
    <location>
        <begin position="311"/>
        <end position="313"/>
    </location>
    <ligand>
        <name>GTP</name>
        <dbReference type="ChEBI" id="CHEBI:37565"/>
    </ligand>
</feature>
<dbReference type="InterPro" id="IPR006073">
    <property type="entry name" value="GTP-bd"/>
</dbReference>
<dbReference type="KEGG" id="ifn:GM661_04405"/>
<dbReference type="PROSITE" id="PS51710">
    <property type="entry name" value="G_OBG"/>
    <property type="match status" value="1"/>
</dbReference>
<feature type="binding site" evidence="9">
    <location>
        <begin position="212"/>
        <end position="215"/>
    </location>
    <ligand>
        <name>GTP</name>
        <dbReference type="ChEBI" id="CHEBI:37565"/>
    </ligand>
</feature>
<dbReference type="GO" id="GO:0005525">
    <property type="term" value="F:GTP binding"/>
    <property type="evidence" value="ECO:0007669"/>
    <property type="project" value="UniProtKB-UniRule"/>
</dbReference>
<dbReference type="InterPro" id="IPR036726">
    <property type="entry name" value="GTP1_OBG_dom_sf"/>
</dbReference>
<evidence type="ECO:0000313" key="15">
    <source>
        <dbReference type="Proteomes" id="UP000665020"/>
    </source>
</evidence>
<evidence type="ECO:0000259" key="12">
    <source>
        <dbReference type="PROSITE" id="PS51881"/>
    </source>
</evidence>
<dbReference type="AlphaFoldDB" id="A0A8A7K6D3"/>
<keyword evidence="8 9" id="KW-0342">GTP-binding</keyword>
<dbReference type="PROSITE" id="PS00905">
    <property type="entry name" value="GTP1_OBG"/>
    <property type="match status" value="1"/>
</dbReference>
<dbReference type="SUPFAM" id="SSF102741">
    <property type="entry name" value="Obg GTP-binding protein C-terminal domain"/>
    <property type="match status" value="1"/>
</dbReference>
<feature type="domain" description="Obg" evidence="13">
    <location>
        <begin position="1"/>
        <end position="158"/>
    </location>
</feature>
<dbReference type="InterPro" id="IPR031167">
    <property type="entry name" value="G_OBG"/>
</dbReference>